<dbReference type="OrthoDB" id="2118965at2759"/>
<gene>
    <name evidence="2" type="ORF">AMS68_007893</name>
</gene>
<evidence type="ECO:0000256" key="1">
    <source>
        <dbReference type="SAM" id="MobiDB-lite"/>
    </source>
</evidence>
<keyword evidence="3" id="KW-1185">Reference proteome</keyword>
<feature type="region of interest" description="Disordered" evidence="1">
    <location>
        <begin position="104"/>
        <end position="133"/>
    </location>
</feature>
<dbReference type="EMBL" id="CP051143">
    <property type="protein sequence ID" value="QIX02376.1"/>
    <property type="molecule type" value="Genomic_DNA"/>
</dbReference>
<dbReference type="AlphaFoldDB" id="A0A6H0Y5X1"/>
<evidence type="ECO:0000313" key="2">
    <source>
        <dbReference type="EMBL" id="QIX02376.1"/>
    </source>
</evidence>
<organism evidence="2 3">
    <name type="scientific">Peltaster fructicola</name>
    <dbReference type="NCBI Taxonomy" id="286661"/>
    <lineage>
        <taxon>Eukaryota</taxon>
        <taxon>Fungi</taxon>
        <taxon>Dikarya</taxon>
        <taxon>Ascomycota</taxon>
        <taxon>Pezizomycotina</taxon>
        <taxon>Dothideomycetes</taxon>
        <taxon>Dothideomycetes incertae sedis</taxon>
        <taxon>Peltaster</taxon>
    </lineage>
</organism>
<evidence type="ECO:0000313" key="3">
    <source>
        <dbReference type="Proteomes" id="UP000503462"/>
    </source>
</evidence>
<name>A0A6H0Y5X1_9PEZI</name>
<dbReference type="Proteomes" id="UP000503462">
    <property type="component" value="Chromosome 5"/>
</dbReference>
<protein>
    <recommendedName>
        <fullName evidence="4">Allergen</fullName>
    </recommendedName>
</protein>
<dbReference type="PANTHER" id="PTHR38703">
    <property type="entry name" value="CHROMOSOME 8, WHOLE GENOME SHOTGUN SEQUENCE"/>
    <property type="match status" value="1"/>
</dbReference>
<proteinExistence type="predicted"/>
<dbReference type="PANTHER" id="PTHR38703:SF1">
    <property type="entry name" value="ALLERGEN"/>
    <property type="match status" value="1"/>
</dbReference>
<evidence type="ECO:0008006" key="4">
    <source>
        <dbReference type="Google" id="ProtNLM"/>
    </source>
</evidence>
<reference evidence="2 3" key="1">
    <citation type="journal article" date="2016" name="Sci. Rep.">
        <title>Peltaster fructicola genome reveals evolution from an invasive phytopathogen to an ectophytic parasite.</title>
        <authorList>
            <person name="Xu C."/>
            <person name="Chen H."/>
            <person name="Gleason M.L."/>
            <person name="Xu J.R."/>
            <person name="Liu H."/>
            <person name="Zhang R."/>
            <person name="Sun G."/>
        </authorList>
    </citation>
    <scope>NUCLEOTIDE SEQUENCE [LARGE SCALE GENOMIC DNA]</scope>
    <source>
        <strain evidence="2 3">LNHT1506</strain>
    </source>
</reference>
<sequence length="224" mass="24477">MESAKNAVKDFLGHHNKHSTEVHSQTAPAVTNETVTRTNDERVTTAIDKEVHQDHHHTTIQPVKDQQVKAEQHHHNVVPVEQRSFEHDNADHVKSKLAAEAAQFKDTSRTVEGGSTTTAAPTVAGEHHHHHVHETVQPVIQRETIEPHITHTTVPVHEVHHNASKHHETSTLPAVSIDEFKSKGGSLTGSQEHHTTFAGEPKLAQHLDGASGQSTTGASGNRAL</sequence>
<accession>A0A6H0Y5X1</accession>